<evidence type="ECO:0000313" key="7">
    <source>
        <dbReference type="Proteomes" id="UP000035661"/>
    </source>
</evidence>
<gene>
    <name evidence="6" type="primary">kdgA</name>
    <name evidence="6" type="ORF">SERIO_v1c02400</name>
</gene>
<accession>A0A0H3XJ48</accession>
<keyword evidence="5" id="KW-0119">Carbohydrate metabolism</keyword>
<dbReference type="NCBIfam" id="NF005119">
    <property type="entry name" value="PRK06552.1"/>
    <property type="match status" value="1"/>
</dbReference>
<dbReference type="STRING" id="315358.SERIO_v1c02400"/>
<dbReference type="RefSeq" id="WP_047791098.1">
    <property type="nucleotide sequence ID" value="NZ_CP011856.1"/>
</dbReference>
<dbReference type="Pfam" id="PF01081">
    <property type="entry name" value="Aldolase"/>
    <property type="match status" value="1"/>
</dbReference>
<proteinExistence type="inferred from homology"/>
<dbReference type="InterPro" id="IPR013785">
    <property type="entry name" value="Aldolase_TIM"/>
</dbReference>
<dbReference type="Gene3D" id="3.20.20.70">
    <property type="entry name" value="Aldolase class I"/>
    <property type="match status" value="1"/>
</dbReference>
<name>A0A0H3XJ48_9MOLU</name>
<dbReference type="KEGG" id="seri:SERIO_v1c02400"/>
<sequence>MENVLLTLKNEKIVAVIRTTTAQKAIAAVKACIEGNIKIIEITFTIPNIEEVIKTIQTTYQKQTDIIIGAGTVINEELAQQAIAWGCQFIVGPNFNLAISKLCQAKKVLYIPGAMTITEMTNILANGWKLVKLFPGSCFSPDYIKAIKAPLPNIEIMPTGGVDEHNLQIWLKNGCLACGIGGNLINPIEKDDYLAVVNKAKEYVRLAQNI</sequence>
<dbReference type="PATRIC" id="fig|743698.3.peg.242"/>
<reference evidence="6 7" key="1">
    <citation type="journal article" date="2015" name="Genome Biol. Evol.">
        <title>Found and Lost: The Fates of Horizontally Acquired Genes in Arthropod-Symbiotic Spiroplasma.</title>
        <authorList>
            <person name="Lo W.S."/>
            <person name="Gasparich G.E."/>
            <person name="Kuo C.H."/>
        </authorList>
    </citation>
    <scope>NUCLEOTIDE SEQUENCE [LARGE SCALE GENOMIC DNA]</scope>
    <source>
        <strain evidence="7">TDA-040725-5</strain>
    </source>
</reference>
<protein>
    <submittedName>
        <fullName evidence="6">2-keto-3-deoxy-6-phosphogluconate aldolase</fullName>
    </submittedName>
</protein>
<evidence type="ECO:0000256" key="3">
    <source>
        <dbReference type="ARBA" id="ARBA00011233"/>
    </source>
</evidence>
<dbReference type="InterPro" id="IPR000887">
    <property type="entry name" value="Aldlse_KDPG_KHG"/>
</dbReference>
<comment type="similarity">
    <text evidence="2">Belongs to the KHG/KDPG aldolase family.</text>
</comment>
<comment type="pathway">
    <text evidence="1">Carbohydrate acid metabolism.</text>
</comment>
<evidence type="ECO:0000313" key="6">
    <source>
        <dbReference type="EMBL" id="AKM53826.1"/>
    </source>
</evidence>
<dbReference type="SUPFAM" id="SSF51569">
    <property type="entry name" value="Aldolase"/>
    <property type="match status" value="1"/>
</dbReference>
<evidence type="ECO:0000256" key="4">
    <source>
        <dbReference type="ARBA" id="ARBA00023239"/>
    </source>
</evidence>
<dbReference type="NCBIfam" id="TIGR01182">
    <property type="entry name" value="eda"/>
    <property type="match status" value="1"/>
</dbReference>
<dbReference type="PANTHER" id="PTHR30246:SF1">
    <property type="entry name" value="2-DEHYDRO-3-DEOXY-6-PHOSPHOGALACTONATE ALDOLASE-RELATED"/>
    <property type="match status" value="1"/>
</dbReference>
<evidence type="ECO:0000256" key="1">
    <source>
        <dbReference type="ARBA" id="ARBA00004761"/>
    </source>
</evidence>
<dbReference type="EMBL" id="CP011856">
    <property type="protein sequence ID" value="AKM53826.1"/>
    <property type="molecule type" value="Genomic_DNA"/>
</dbReference>
<dbReference type="Proteomes" id="UP000035661">
    <property type="component" value="Chromosome"/>
</dbReference>
<keyword evidence="4" id="KW-0456">Lyase</keyword>
<keyword evidence="7" id="KW-1185">Reference proteome</keyword>
<evidence type="ECO:0000256" key="5">
    <source>
        <dbReference type="ARBA" id="ARBA00023277"/>
    </source>
</evidence>
<dbReference type="CDD" id="cd00452">
    <property type="entry name" value="KDPG_aldolase"/>
    <property type="match status" value="1"/>
</dbReference>
<evidence type="ECO:0000256" key="2">
    <source>
        <dbReference type="ARBA" id="ARBA00006906"/>
    </source>
</evidence>
<comment type="subunit">
    <text evidence="3">Homotrimer.</text>
</comment>
<reference evidence="7" key="2">
    <citation type="submission" date="2015-06" db="EMBL/GenBank/DDBJ databases">
        <title>Complete genome sequence of Spiroplasma eriocheiris TDA-040725-5 (DSM 21848).</title>
        <authorList>
            <person name="Lo W.-S."/>
            <person name="Kuo C.-H."/>
        </authorList>
    </citation>
    <scope>NUCLEOTIDE SEQUENCE [LARGE SCALE GENOMIC DNA]</scope>
    <source>
        <strain evidence="7">TDA-040725-5</strain>
    </source>
</reference>
<dbReference type="PANTHER" id="PTHR30246">
    <property type="entry name" value="2-KETO-3-DEOXY-6-PHOSPHOGLUCONATE ALDOLASE"/>
    <property type="match status" value="1"/>
</dbReference>
<organism evidence="6 7">
    <name type="scientific">Spiroplasma eriocheiris</name>
    <dbReference type="NCBI Taxonomy" id="315358"/>
    <lineage>
        <taxon>Bacteria</taxon>
        <taxon>Bacillati</taxon>
        <taxon>Mycoplasmatota</taxon>
        <taxon>Mollicutes</taxon>
        <taxon>Entomoplasmatales</taxon>
        <taxon>Spiroplasmataceae</taxon>
        <taxon>Spiroplasma</taxon>
    </lineage>
</organism>
<dbReference type="AlphaFoldDB" id="A0A0H3XJ48"/>
<dbReference type="GO" id="GO:0016829">
    <property type="term" value="F:lyase activity"/>
    <property type="evidence" value="ECO:0007669"/>
    <property type="project" value="UniProtKB-KW"/>
</dbReference>